<evidence type="ECO:0000256" key="1">
    <source>
        <dbReference type="SAM" id="MobiDB-lite"/>
    </source>
</evidence>
<organism evidence="2 3">
    <name type="scientific">Epicoccum nigrum</name>
    <name type="common">Soil fungus</name>
    <name type="synonym">Epicoccum purpurascens</name>
    <dbReference type="NCBI Taxonomy" id="105696"/>
    <lineage>
        <taxon>Eukaryota</taxon>
        <taxon>Fungi</taxon>
        <taxon>Dikarya</taxon>
        <taxon>Ascomycota</taxon>
        <taxon>Pezizomycotina</taxon>
        <taxon>Dothideomycetes</taxon>
        <taxon>Pleosporomycetidae</taxon>
        <taxon>Pleosporales</taxon>
        <taxon>Pleosporineae</taxon>
        <taxon>Didymellaceae</taxon>
        <taxon>Epicoccum</taxon>
    </lineage>
</organism>
<accession>A0A1Y2LYA7</accession>
<dbReference type="InterPro" id="IPR046486">
    <property type="entry name" value="DUF6579"/>
</dbReference>
<keyword evidence="3" id="KW-1185">Reference proteome</keyword>
<feature type="region of interest" description="Disordered" evidence="1">
    <location>
        <begin position="338"/>
        <end position="364"/>
    </location>
</feature>
<dbReference type="EMBL" id="KZ107845">
    <property type="protein sequence ID" value="OSS48652.1"/>
    <property type="molecule type" value="Genomic_DNA"/>
</dbReference>
<proteinExistence type="predicted"/>
<dbReference type="AlphaFoldDB" id="A0A1Y2LYA7"/>
<dbReference type="InParanoid" id="A0A1Y2LYA7"/>
<evidence type="ECO:0000313" key="2">
    <source>
        <dbReference type="EMBL" id="OSS48652.1"/>
    </source>
</evidence>
<dbReference type="Pfam" id="PF20219">
    <property type="entry name" value="DUF6579"/>
    <property type="match status" value="1"/>
</dbReference>
<dbReference type="STRING" id="105696.A0A1Y2LYA7"/>
<sequence length="364" mass="39586">MARLLGTKQLSEAIEQAKDAFQEQGNQYFQLASNYQQLCKPLLQEGGTLDKFAKAAQVISAGYTFSQWCTGIATITATFSGSSAEQHLEKFYKQLGKTASDISKDLHLLANNTIQQHFGQHVFRYVNMRARQLQFEEQVDRYKHYLFVYHHGTDWHPLFYELCEENGNKFSITSGTDDTSDASPSPRFLGVFDNFDTLTTAMQVARGIVGPEPRFHVLMPAAELTVLPEPLVFPSELYPLYLEGQKHSGTGQPYCYVNLPKMPATIFHHVYNLDELKLAEPVRSEMHKFKKGAASAAGGFAGATIGGIVSAGTLGALVAPAAPLALVGGAVMGGIKGGKAAGKAVDGQPSGGQSKQGNEEEECK</sequence>
<dbReference type="Proteomes" id="UP000193240">
    <property type="component" value="Unassembled WGS sequence"/>
</dbReference>
<name>A0A1Y2LYA7_EPING</name>
<reference evidence="2 3" key="1">
    <citation type="journal article" date="2017" name="Genome Announc.">
        <title>Genome sequence of the saprophytic ascomycete Epicoccum nigrum ICMP 19927 strain isolated from New Zealand.</title>
        <authorList>
            <person name="Fokin M."/>
            <person name="Fleetwood D."/>
            <person name="Weir B.S."/>
            <person name="Villas-Boas S.G."/>
        </authorList>
    </citation>
    <scope>NUCLEOTIDE SEQUENCE [LARGE SCALE GENOMIC DNA]</scope>
    <source>
        <strain evidence="2 3">ICMP 19927</strain>
    </source>
</reference>
<evidence type="ECO:0000313" key="3">
    <source>
        <dbReference type="Proteomes" id="UP000193240"/>
    </source>
</evidence>
<gene>
    <name evidence="2" type="ORF">B5807_06971</name>
</gene>
<protein>
    <submittedName>
        <fullName evidence="2">Uncharacterized protein</fullName>
    </submittedName>
</protein>